<protein>
    <submittedName>
        <fullName evidence="1">Uncharacterized protein</fullName>
    </submittedName>
</protein>
<organism evidence="1 2">
    <name type="scientific">Gossypium stocksii</name>
    <dbReference type="NCBI Taxonomy" id="47602"/>
    <lineage>
        <taxon>Eukaryota</taxon>
        <taxon>Viridiplantae</taxon>
        <taxon>Streptophyta</taxon>
        <taxon>Embryophyta</taxon>
        <taxon>Tracheophyta</taxon>
        <taxon>Spermatophyta</taxon>
        <taxon>Magnoliopsida</taxon>
        <taxon>eudicotyledons</taxon>
        <taxon>Gunneridae</taxon>
        <taxon>Pentapetalae</taxon>
        <taxon>rosids</taxon>
        <taxon>malvids</taxon>
        <taxon>Malvales</taxon>
        <taxon>Malvaceae</taxon>
        <taxon>Malvoideae</taxon>
        <taxon>Gossypium</taxon>
    </lineage>
</organism>
<accession>A0A9D3U9W5</accession>
<evidence type="ECO:0000313" key="1">
    <source>
        <dbReference type="EMBL" id="KAH1032461.1"/>
    </source>
</evidence>
<dbReference type="OrthoDB" id="1736601at2759"/>
<dbReference type="Proteomes" id="UP000828251">
    <property type="component" value="Unassembled WGS sequence"/>
</dbReference>
<reference evidence="1 2" key="1">
    <citation type="journal article" date="2021" name="Plant Biotechnol. J.">
        <title>Multi-omics assisted identification of the key and species-specific regulatory components of drought-tolerant mechanisms in Gossypium stocksii.</title>
        <authorList>
            <person name="Yu D."/>
            <person name="Ke L."/>
            <person name="Zhang D."/>
            <person name="Wu Y."/>
            <person name="Sun Y."/>
            <person name="Mei J."/>
            <person name="Sun J."/>
            <person name="Sun Y."/>
        </authorList>
    </citation>
    <scope>NUCLEOTIDE SEQUENCE [LARGE SCALE GENOMIC DNA]</scope>
    <source>
        <strain evidence="2">cv. E1</strain>
        <tissue evidence="1">Leaf</tissue>
    </source>
</reference>
<proteinExistence type="predicted"/>
<comment type="caution">
    <text evidence="1">The sequence shown here is derived from an EMBL/GenBank/DDBJ whole genome shotgun (WGS) entry which is preliminary data.</text>
</comment>
<keyword evidence="2" id="KW-1185">Reference proteome</keyword>
<sequence>METTRFKIEKFDVVPRKYGIIGGIDGENLIRLVEKYFKENLIYGRDKLSFEDVNAHLLSSDKLDNEFGLDSKADKQASILVASKKRDKSCRYFKKLGYVKVDCYKLRNKRAVESNKEDVAGANLADESSDDFLYVPDLQKNLISLSILDLKGCRINIESSVIKVSRGALVLLKAISEEEMTQWKLDQVTGVGQQRPKLTQQKG</sequence>
<dbReference type="EMBL" id="JAIQCV010000013">
    <property type="protein sequence ID" value="KAH1032461.1"/>
    <property type="molecule type" value="Genomic_DNA"/>
</dbReference>
<dbReference type="AlphaFoldDB" id="A0A9D3U9W5"/>
<name>A0A9D3U9W5_9ROSI</name>
<gene>
    <name evidence="1" type="ORF">J1N35_044635</name>
</gene>
<evidence type="ECO:0000313" key="2">
    <source>
        <dbReference type="Proteomes" id="UP000828251"/>
    </source>
</evidence>